<keyword evidence="3" id="KW-0238">DNA-binding</keyword>
<comment type="similarity">
    <text evidence="1">Belongs to the SorC transcriptional regulatory family.</text>
</comment>
<gene>
    <name evidence="6" type="ORF">E2L08_11585</name>
</gene>
<dbReference type="GO" id="GO:0030246">
    <property type="term" value="F:carbohydrate binding"/>
    <property type="evidence" value="ECO:0007669"/>
    <property type="project" value="InterPro"/>
</dbReference>
<keyword evidence="2" id="KW-0805">Transcription regulation</keyword>
<dbReference type="InterPro" id="IPR007324">
    <property type="entry name" value="Sugar-bd_dom_put"/>
</dbReference>
<evidence type="ECO:0000313" key="7">
    <source>
        <dbReference type="Proteomes" id="UP000295701"/>
    </source>
</evidence>
<dbReference type="AlphaFoldDB" id="A0A4R6A803"/>
<keyword evidence="7" id="KW-1185">Reference proteome</keyword>
<keyword evidence="4" id="KW-0804">Transcription</keyword>
<dbReference type="InterPro" id="IPR051054">
    <property type="entry name" value="SorC_transcr_regulators"/>
</dbReference>
<dbReference type="OrthoDB" id="9808171at2"/>
<feature type="domain" description="Sugar-binding" evidence="5">
    <location>
        <begin position="51"/>
        <end position="303"/>
    </location>
</feature>
<accession>A0A4R6A803</accession>
<dbReference type="PANTHER" id="PTHR34294">
    <property type="entry name" value="TRANSCRIPTIONAL REGULATOR-RELATED"/>
    <property type="match status" value="1"/>
</dbReference>
<dbReference type="GO" id="GO:0003677">
    <property type="term" value="F:DNA binding"/>
    <property type="evidence" value="ECO:0007669"/>
    <property type="project" value="UniProtKB-KW"/>
</dbReference>
<reference evidence="6 7" key="1">
    <citation type="submission" date="2019-03" db="EMBL/GenBank/DDBJ databases">
        <title>Primorskyibacter sp. SS33 isolated from sediments.</title>
        <authorList>
            <person name="Xunke S."/>
        </authorList>
    </citation>
    <scope>NUCLEOTIDE SEQUENCE [LARGE SCALE GENOMIC DNA]</scope>
    <source>
        <strain evidence="6 7">SS33</strain>
    </source>
</reference>
<dbReference type="Proteomes" id="UP000295701">
    <property type="component" value="Unassembled WGS sequence"/>
</dbReference>
<name>A0A4R6A803_9RHOB</name>
<evidence type="ECO:0000259" key="5">
    <source>
        <dbReference type="Pfam" id="PF04198"/>
    </source>
</evidence>
<sequence length="308" mass="33307">MSEVARRYHIEGETQDAIARSLSMSRMKVNRLLRQALSEGVVEVRVRYHSSRTREIEEAFREAFGLRHLLVAPTVGAPERQRRAVATVVSAYLETNLREGLVLAVGMGRNVAEIARVQTQVRFDNLVFVAGSGGATEAGALGNADHICRALAERFGGRAETLYAPAFVPDAELRERLMSHDTVRRTLNLARSADLALVGVGDLGADSHMARMGWFSVDELQAVQAAGATGDLLGYDFYDDAGQPTGGNLSGRVVGLCREDLKRISTTIAIASEESKARAILGALRTGVIDVLATSLANCETVMRLARI</sequence>
<evidence type="ECO:0000256" key="3">
    <source>
        <dbReference type="ARBA" id="ARBA00023125"/>
    </source>
</evidence>
<evidence type="ECO:0000256" key="2">
    <source>
        <dbReference type="ARBA" id="ARBA00023015"/>
    </source>
</evidence>
<dbReference type="Gene3D" id="3.40.50.1360">
    <property type="match status" value="1"/>
</dbReference>
<dbReference type="InterPro" id="IPR037171">
    <property type="entry name" value="NagB/RpiA_transferase-like"/>
</dbReference>
<proteinExistence type="inferred from homology"/>
<organism evidence="6 7">
    <name type="scientific">Palleronia sediminis</name>
    <dbReference type="NCBI Taxonomy" id="2547833"/>
    <lineage>
        <taxon>Bacteria</taxon>
        <taxon>Pseudomonadati</taxon>
        <taxon>Pseudomonadota</taxon>
        <taxon>Alphaproteobacteria</taxon>
        <taxon>Rhodobacterales</taxon>
        <taxon>Roseobacteraceae</taxon>
        <taxon>Palleronia</taxon>
    </lineage>
</organism>
<dbReference type="SUPFAM" id="SSF100950">
    <property type="entry name" value="NagB/RpiA/CoA transferase-like"/>
    <property type="match status" value="1"/>
</dbReference>
<dbReference type="InterPro" id="IPR036388">
    <property type="entry name" value="WH-like_DNA-bd_sf"/>
</dbReference>
<protein>
    <submittedName>
        <fullName evidence="6">Sugar-binding transcriptional regulator</fullName>
    </submittedName>
</protein>
<evidence type="ECO:0000313" key="6">
    <source>
        <dbReference type="EMBL" id="TDL78358.1"/>
    </source>
</evidence>
<dbReference type="EMBL" id="SNAA01000012">
    <property type="protein sequence ID" value="TDL78358.1"/>
    <property type="molecule type" value="Genomic_DNA"/>
</dbReference>
<dbReference type="Pfam" id="PF04198">
    <property type="entry name" value="Sugar-bind"/>
    <property type="match status" value="1"/>
</dbReference>
<evidence type="ECO:0000256" key="4">
    <source>
        <dbReference type="ARBA" id="ARBA00023163"/>
    </source>
</evidence>
<dbReference type="PANTHER" id="PTHR34294:SF12">
    <property type="entry name" value="SUGAR-BINDING TRANSCRIPTIONAL REGULATOR"/>
    <property type="match status" value="1"/>
</dbReference>
<dbReference type="Gene3D" id="1.10.10.10">
    <property type="entry name" value="Winged helix-like DNA-binding domain superfamily/Winged helix DNA-binding domain"/>
    <property type="match status" value="1"/>
</dbReference>
<evidence type="ECO:0000256" key="1">
    <source>
        <dbReference type="ARBA" id="ARBA00010466"/>
    </source>
</evidence>
<comment type="caution">
    <text evidence="6">The sequence shown here is derived from an EMBL/GenBank/DDBJ whole genome shotgun (WGS) entry which is preliminary data.</text>
</comment>